<dbReference type="SUPFAM" id="SSF52087">
    <property type="entry name" value="CRAL/TRIO domain"/>
    <property type="match status" value="1"/>
</dbReference>
<dbReference type="PROSITE" id="PS50191">
    <property type="entry name" value="CRAL_TRIO"/>
    <property type="match status" value="1"/>
</dbReference>
<dbReference type="InterPro" id="IPR001251">
    <property type="entry name" value="CRAL-TRIO_dom"/>
</dbReference>
<dbReference type="Proteomes" id="UP000504633">
    <property type="component" value="Unplaced"/>
</dbReference>
<dbReference type="Gene3D" id="1.20.5.1200">
    <property type="entry name" value="Alpha-tocopherol transfer"/>
    <property type="match status" value="1"/>
</dbReference>
<organism evidence="2 3">
    <name type="scientific">Drosophila hydei</name>
    <name type="common">Fruit fly</name>
    <dbReference type="NCBI Taxonomy" id="7224"/>
    <lineage>
        <taxon>Eukaryota</taxon>
        <taxon>Metazoa</taxon>
        <taxon>Ecdysozoa</taxon>
        <taxon>Arthropoda</taxon>
        <taxon>Hexapoda</taxon>
        <taxon>Insecta</taxon>
        <taxon>Pterygota</taxon>
        <taxon>Neoptera</taxon>
        <taxon>Endopterygota</taxon>
        <taxon>Diptera</taxon>
        <taxon>Brachycera</taxon>
        <taxon>Muscomorpha</taxon>
        <taxon>Ephydroidea</taxon>
        <taxon>Drosophilidae</taxon>
        <taxon>Drosophila</taxon>
    </lineage>
</organism>
<evidence type="ECO:0000313" key="2">
    <source>
        <dbReference type="Proteomes" id="UP000504633"/>
    </source>
</evidence>
<reference evidence="3" key="1">
    <citation type="submission" date="2025-08" db="UniProtKB">
        <authorList>
            <consortium name="RefSeq"/>
        </authorList>
    </citation>
    <scope>IDENTIFICATION</scope>
    <source>
        <strain evidence="3">15085-1641.00</strain>
        <tissue evidence="3">Whole body</tissue>
    </source>
</reference>
<feature type="domain" description="CRAL-TRIO" evidence="1">
    <location>
        <begin position="133"/>
        <end position="255"/>
    </location>
</feature>
<gene>
    <name evidence="3" type="primary">LOC111592171</name>
</gene>
<dbReference type="KEGG" id="dhe:111592171"/>
<keyword evidence="2" id="KW-1185">Reference proteome</keyword>
<protein>
    <submittedName>
        <fullName evidence="3">Alpha-tocopherol transfer protein-like</fullName>
    </submittedName>
</protein>
<dbReference type="SUPFAM" id="SSF46938">
    <property type="entry name" value="CRAL/TRIO N-terminal domain"/>
    <property type="match status" value="1"/>
</dbReference>
<dbReference type="PANTHER" id="PTHR10174:SF216">
    <property type="entry name" value="CRAL-TRIO DOMAIN-CONTAINING PROTEIN-RELATED"/>
    <property type="match status" value="1"/>
</dbReference>
<dbReference type="Pfam" id="PF00650">
    <property type="entry name" value="CRAL_TRIO"/>
    <property type="match status" value="1"/>
</dbReference>
<name>A0A6J1L7A5_DROHY</name>
<proteinExistence type="predicted"/>
<dbReference type="PANTHER" id="PTHR10174">
    <property type="entry name" value="ALPHA-TOCOPHEROL TRANSFER PROTEIN-RELATED"/>
    <property type="match status" value="1"/>
</dbReference>
<sequence>MAEIRPISAELRQVAETELNEVPARLPDDLQALRDWLAKQPHLKARQDAQFLVAFLRGCKYSIEKAKSKLDYFYTLKTMMPEVFANREMDEKSIAMCRAGTYVRLPMPNGCAGPRIHLTDYSNFDSNGFKMIDLFRYQTTLMERMIREDDNAVISGTIEIIDMSKMSLSFVAQMDFSLIKKMGVFADKGTPIRLKGVHLVNCPKEAVAVLNLGRSLMPAKLQSRFHVHRNMEELSEIIPREYMPEEYGGSNGRIADIVAQMEQQMLGYSDYLKEESNYGVDEQLRPGKRLTADSLFGIEGSFRKLDID</sequence>
<dbReference type="Gene3D" id="1.10.8.20">
    <property type="entry name" value="N-terminal domain of phosphatidylinositol transfer protein sec14p"/>
    <property type="match status" value="1"/>
</dbReference>
<dbReference type="GO" id="GO:0016020">
    <property type="term" value="C:membrane"/>
    <property type="evidence" value="ECO:0007669"/>
    <property type="project" value="TreeGrafter"/>
</dbReference>
<dbReference type="GO" id="GO:1902936">
    <property type="term" value="F:phosphatidylinositol bisphosphate binding"/>
    <property type="evidence" value="ECO:0007669"/>
    <property type="project" value="TreeGrafter"/>
</dbReference>
<dbReference type="InterPro" id="IPR036273">
    <property type="entry name" value="CRAL/TRIO_N_dom_sf"/>
</dbReference>
<evidence type="ECO:0000259" key="1">
    <source>
        <dbReference type="PROSITE" id="PS50191"/>
    </source>
</evidence>
<accession>A0A6J1L7A5</accession>
<dbReference type="OMA" id="YTIKTLM"/>
<dbReference type="InterPro" id="IPR036865">
    <property type="entry name" value="CRAL-TRIO_dom_sf"/>
</dbReference>
<evidence type="ECO:0000313" key="3">
    <source>
        <dbReference type="RefSeq" id="XP_023159993.2"/>
    </source>
</evidence>
<dbReference type="CDD" id="cd00170">
    <property type="entry name" value="SEC14"/>
    <property type="match status" value="1"/>
</dbReference>
<dbReference type="GeneID" id="111592171"/>
<dbReference type="OrthoDB" id="6682367at2759"/>
<dbReference type="Gene3D" id="3.40.525.10">
    <property type="entry name" value="CRAL-TRIO lipid binding domain"/>
    <property type="match status" value="1"/>
</dbReference>
<dbReference type="RefSeq" id="XP_023159993.2">
    <property type="nucleotide sequence ID" value="XM_023304225.2"/>
</dbReference>
<dbReference type="AlphaFoldDB" id="A0A6J1L7A5"/>
<dbReference type="SMART" id="SM00516">
    <property type="entry name" value="SEC14"/>
    <property type="match status" value="1"/>
</dbReference>
<dbReference type="PRINTS" id="PR00180">
    <property type="entry name" value="CRETINALDHBP"/>
</dbReference>